<dbReference type="PANTHER" id="PTHR34501">
    <property type="entry name" value="PROTEIN YDDL-RELATED"/>
    <property type="match status" value="1"/>
</dbReference>
<evidence type="ECO:0000256" key="6">
    <source>
        <dbReference type="ARBA" id="ARBA00022729"/>
    </source>
</evidence>
<evidence type="ECO:0000256" key="3">
    <source>
        <dbReference type="ARBA" id="ARBA00022448"/>
    </source>
</evidence>
<dbReference type="CDD" id="cd00342">
    <property type="entry name" value="gram_neg_porins"/>
    <property type="match status" value="1"/>
</dbReference>
<feature type="chain" id="PRO_5031308223" evidence="11">
    <location>
        <begin position="25"/>
        <end position="328"/>
    </location>
</feature>
<dbReference type="GO" id="GO:0015288">
    <property type="term" value="F:porin activity"/>
    <property type="evidence" value="ECO:0007669"/>
    <property type="project" value="UniProtKB-KW"/>
</dbReference>
<dbReference type="AlphaFoldDB" id="A0A7Y9R1H8"/>
<keyword evidence="7" id="KW-0406">Ion transport</keyword>
<name>A0A7Y9R1H8_9BURK</name>
<evidence type="ECO:0000256" key="11">
    <source>
        <dbReference type="SAM" id="SignalP"/>
    </source>
</evidence>
<evidence type="ECO:0000256" key="7">
    <source>
        <dbReference type="ARBA" id="ARBA00023065"/>
    </source>
</evidence>
<keyword evidence="3" id="KW-0813">Transport</keyword>
<evidence type="ECO:0000256" key="1">
    <source>
        <dbReference type="ARBA" id="ARBA00004571"/>
    </source>
</evidence>
<evidence type="ECO:0000256" key="9">
    <source>
        <dbReference type="ARBA" id="ARBA00023136"/>
    </source>
</evidence>
<dbReference type="Proteomes" id="UP000518288">
    <property type="component" value="Unassembled WGS sequence"/>
</dbReference>
<dbReference type="InterPro" id="IPR023614">
    <property type="entry name" value="Porin_dom_sf"/>
</dbReference>
<dbReference type="RefSeq" id="WP_179635195.1">
    <property type="nucleotide sequence ID" value="NZ_CAXYYM010000049.1"/>
</dbReference>
<protein>
    <submittedName>
        <fullName evidence="13">Putative porin</fullName>
    </submittedName>
</protein>
<keyword evidence="5" id="KW-0812">Transmembrane</keyword>
<comment type="subcellular location">
    <subcellularLocation>
        <location evidence="1">Cell outer membrane</location>
        <topology evidence="1">Multi-pass membrane protein</topology>
    </subcellularLocation>
</comment>
<keyword evidence="8" id="KW-0626">Porin</keyword>
<evidence type="ECO:0000313" key="13">
    <source>
        <dbReference type="EMBL" id="NYG34576.1"/>
    </source>
</evidence>
<dbReference type="Pfam" id="PF13609">
    <property type="entry name" value="Porin_4"/>
    <property type="match status" value="1"/>
</dbReference>
<evidence type="ECO:0000256" key="4">
    <source>
        <dbReference type="ARBA" id="ARBA00022452"/>
    </source>
</evidence>
<keyword evidence="10" id="KW-0998">Cell outer membrane</keyword>
<feature type="domain" description="Porin" evidence="12">
    <location>
        <begin position="11"/>
        <end position="310"/>
    </location>
</feature>
<dbReference type="InterPro" id="IPR033900">
    <property type="entry name" value="Gram_neg_porin_domain"/>
</dbReference>
<evidence type="ECO:0000259" key="12">
    <source>
        <dbReference type="Pfam" id="PF13609"/>
    </source>
</evidence>
<dbReference type="GO" id="GO:0006811">
    <property type="term" value="P:monoatomic ion transport"/>
    <property type="evidence" value="ECO:0007669"/>
    <property type="project" value="UniProtKB-KW"/>
</dbReference>
<dbReference type="Gene3D" id="2.40.160.10">
    <property type="entry name" value="Porin"/>
    <property type="match status" value="1"/>
</dbReference>
<evidence type="ECO:0000313" key="14">
    <source>
        <dbReference type="Proteomes" id="UP000518288"/>
    </source>
</evidence>
<evidence type="ECO:0000256" key="10">
    <source>
        <dbReference type="ARBA" id="ARBA00023237"/>
    </source>
</evidence>
<evidence type="ECO:0000256" key="8">
    <source>
        <dbReference type="ARBA" id="ARBA00023114"/>
    </source>
</evidence>
<keyword evidence="9" id="KW-0472">Membrane</keyword>
<dbReference type="GO" id="GO:0046930">
    <property type="term" value="C:pore complex"/>
    <property type="evidence" value="ECO:0007669"/>
    <property type="project" value="UniProtKB-KW"/>
</dbReference>
<keyword evidence="4" id="KW-1134">Transmembrane beta strand</keyword>
<comment type="subunit">
    <text evidence="2">Homotrimer.</text>
</comment>
<gene>
    <name evidence="13" type="ORF">BDD16_003562</name>
</gene>
<keyword evidence="14" id="KW-1185">Reference proteome</keyword>
<evidence type="ECO:0000256" key="5">
    <source>
        <dbReference type="ARBA" id="ARBA00022692"/>
    </source>
</evidence>
<organism evidence="13 14">
    <name type="scientific">Sphaerotilus montanus</name>
    <dbReference type="NCBI Taxonomy" id="522889"/>
    <lineage>
        <taxon>Bacteria</taxon>
        <taxon>Pseudomonadati</taxon>
        <taxon>Pseudomonadota</taxon>
        <taxon>Betaproteobacteria</taxon>
        <taxon>Burkholderiales</taxon>
        <taxon>Sphaerotilaceae</taxon>
        <taxon>Sphaerotilus</taxon>
    </lineage>
</organism>
<comment type="caution">
    <text evidence="13">The sequence shown here is derived from an EMBL/GenBank/DDBJ whole genome shotgun (WGS) entry which is preliminary data.</text>
</comment>
<accession>A0A7Y9R1H8</accession>
<dbReference type="EMBL" id="JACCFH010000001">
    <property type="protein sequence ID" value="NYG34576.1"/>
    <property type="molecule type" value="Genomic_DNA"/>
</dbReference>
<feature type="signal peptide" evidence="11">
    <location>
        <begin position="1"/>
        <end position="24"/>
    </location>
</feature>
<reference evidence="13 14" key="1">
    <citation type="submission" date="2020-07" db="EMBL/GenBank/DDBJ databases">
        <title>Genomic Encyclopedia of Archaeal and Bacterial Type Strains, Phase II (KMG-II): from individual species to whole genera.</title>
        <authorList>
            <person name="Goeker M."/>
        </authorList>
    </citation>
    <scope>NUCLEOTIDE SEQUENCE [LARGE SCALE GENOMIC DNA]</scope>
    <source>
        <strain evidence="13 14">DSM 21226</strain>
    </source>
</reference>
<dbReference type="GO" id="GO:0009279">
    <property type="term" value="C:cell outer membrane"/>
    <property type="evidence" value="ECO:0007669"/>
    <property type="project" value="UniProtKB-SubCell"/>
</dbReference>
<evidence type="ECO:0000256" key="2">
    <source>
        <dbReference type="ARBA" id="ARBA00011233"/>
    </source>
</evidence>
<dbReference type="SUPFAM" id="SSF56935">
    <property type="entry name" value="Porins"/>
    <property type="match status" value="1"/>
</dbReference>
<sequence>MNHFLLRTTIASAALLCGTTTASAQSTVNLYGLIDLSIGSNKAPGGTRLRDVDSGKMTTSYLGFSATEDLGSGLSAVVKMEHFLRADTGEAGRFGGDTFWARTAHVGLSSKAAGTVTLGRNTTPLFVATLRMNAFGDSFGYSPSIRHFFTSGTVTGDTGWSDSILYTSPRWGGFSFGLIGALAEGSNGRNWGMNAGYADGPVAATVTLQSVKKDGTAAVADTRTWQLGGSYDFGAAKLFGQYGRVKNETVVNQYRITEIGAKVPVGAGAVLAQWGQIKPDTGAKRDTLSLGYDHNLSKRTDVYAVAMRDHVAGLSTGLGYALGVRHRF</sequence>
<dbReference type="InterPro" id="IPR050298">
    <property type="entry name" value="Gram-neg_bact_OMP"/>
</dbReference>
<proteinExistence type="predicted"/>
<keyword evidence="6 11" id="KW-0732">Signal</keyword>
<dbReference type="PANTHER" id="PTHR34501:SF9">
    <property type="entry name" value="MAJOR OUTER MEMBRANE PROTEIN P.IA"/>
    <property type="match status" value="1"/>
</dbReference>